<comment type="caution">
    <text evidence="3">The sequence shown here is derived from an EMBL/GenBank/DDBJ whole genome shotgun (WGS) entry which is preliminary data.</text>
</comment>
<keyword evidence="1" id="KW-0378">Hydrolase</keyword>
<dbReference type="Proteomes" id="UP000218022">
    <property type="component" value="Unassembled WGS sequence"/>
</dbReference>
<feature type="domain" description="Isochorismatase-like" evidence="2">
    <location>
        <begin position="10"/>
        <end position="176"/>
    </location>
</feature>
<dbReference type="InterPro" id="IPR050272">
    <property type="entry name" value="Isochorismatase-like_hydrls"/>
</dbReference>
<sequence>MAITKIDAKSALIAVDMQKGILPMAAPADVERIVAKTIELANTFHELGLPVVWVRALGLPGGRVESRPPVGEPQADFAELHNDLPFEEGDLDISKKGTNAFLSQKLHALLQERGITNVIVAGIALGVAVESTVRAGFDAGYSMTVATDATTDPMPGRAQAVLKFTLPMFSESGTTAEILTALRNAQA</sequence>
<accession>A0A2A4EZP4</accession>
<name>A0A2A4EZP4_9BURK</name>
<dbReference type="CDD" id="cd00431">
    <property type="entry name" value="cysteine_hydrolases"/>
    <property type="match status" value="1"/>
</dbReference>
<dbReference type="InterPro" id="IPR036380">
    <property type="entry name" value="Isochorismatase-like_sf"/>
</dbReference>
<organism evidence="3 4">
    <name type="scientific">Paraburkholderia acidicola</name>
    <dbReference type="NCBI Taxonomy" id="1912599"/>
    <lineage>
        <taxon>Bacteria</taxon>
        <taxon>Pseudomonadati</taxon>
        <taxon>Pseudomonadota</taxon>
        <taxon>Betaproteobacteria</taxon>
        <taxon>Burkholderiales</taxon>
        <taxon>Burkholderiaceae</taxon>
        <taxon>Paraburkholderia</taxon>
    </lineage>
</organism>
<dbReference type="InterPro" id="IPR000868">
    <property type="entry name" value="Isochorismatase-like_dom"/>
</dbReference>
<dbReference type="RefSeq" id="WP_096719550.1">
    <property type="nucleotide sequence ID" value="NZ_MTZV01000003.1"/>
</dbReference>
<gene>
    <name evidence="3" type="ORF">BWP39_09925</name>
</gene>
<evidence type="ECO:0000313" key="4">
    <source>
        <dbReference type="Proteomes" id="UP000218022"/>
    </source>
</evidence>
<dbReference type="GO" id="GO:0016787">
    <property type="term" value="F:hydrolase activity"/>
    <property type="evidence" value="ECO:0007669"/>
    <property type="project" value="UniProtKB-KW"/>
</dbReference>
<dbReference type="AlphaFoldDB" id="A0A2A4EZP4"/>
<dbReference type="OrthoDB" id="9807387at2"/>
<dbReference type="PANTHER" id="PTHR43540">
    <property type="entry name" value="PEROXYUREIDOACRYLATE/UREIDOACRYLATE AMIDOHYDROLASE-RELATED"/>
    <property type="match status" value="1"/>
</dbReference>
<evidence type="ECO:0000313" key="3">
    <source>
        <dbReference type="EMBL" id="PCE27093.1"/>
    </source>
</evidence>
<protein>
    <recommendedName>
        <fullName evidence="2">Isochorismatase-like domain-containing protein</fullName>
    </recommendedName>
</protein>
<dbReference type="PANTHER" id="PTHR43540:SF7">
    <property type="entry name" value="ISOCHORISMATASE FAMILY PROTEIN YECD"/>
    <property type="match status" value="1"/>
</dbReference>
<evidence type="ECO:0000259" key="2">
    <source>
        <dbReference type="Pfam" id="PF00857"/>
    </source>
</evidence>
<dbReference type="EMBL" id="MTZV01000003">
    <property type="protein sequence ID" value="PCE27093.1"/>
    <property type="molecule type" value="Genomic_DNA"/>
</dbReference>
<reference evidence="3 4" key="1">
    <citation type="submission" date="2017-01" db="EMBL/GenBank/DDBJ databases">
        <title>Whole-Genome Shotgun Sequencing of Two beta-Proteobacterial Species in Search of the Bulgecin Biosynthetic Cluster.</title>
        <authorList>
            <person name="Horsman M.E."/>
            <person name="Marous D.R."/>
            <person name="Li R."/>
            <person name="Oliver R.A."/>
            <person name="Byun B."/>
            <person name="Emrich S.J."/>
            <person name="Boggess B."/>
            <person name="Townsend C.A."/>
            <person name="Mobashery S."/>
        </authorList>
    </citation>
    <scope>NUCLEOTIDE SEQUENCE [LARGE SCALE GENOMIC DNA]</scope>
    <source>
        <strain evidence="3 4">ATCC 31363</strain>
    </source>
</reference>
<proteinExistence type="predicted"/>
<evidence type="ECO:0000256" key="1">
    <source>
        <dbReference type="ARBA" id="ARBA00022801"/>
    </source>
</evidence>
<dbReference type="Pfam" id="PF00857">
    <property type="entry name" value="Isochorismatase"/>
    <property type="match status" value="1"/>
</dbReference>
<dbReference type="Gene3D" id="3.40.50.850">
    <property type="entry name" value="Isochorismatase-like"/>
    <property type="match status" value="1"/>
</dbReference>
<dbReference type="SUPFAM" id="SSF52499">
    <property type="entry name" value="Isochorismatase-like hydrolases"/>
    <property type="match status" value="1"/>
</dbReference>